<dbReference type="EMBL" id="MT144444">
    <property type="protein sequence ID" value="QJA53708.1"/>
    <property type="molecule type" value="Genomic_DNA"/>
</dbReference>
<sequence>MKKWTPDKVTAVILIAGCLGLLFTGIDGEVKSILTIAAGYLFATGIAERKK</sequence>
<keyword evidence="1" id="KW-0812">Transmembrane</keyword>
<evidence type="ECO:0000256" key="1">
    <source>
        <dbReference type="SAM" id="Phobius"/>
    </source>
</evidence>
<keyword evidence="1" id="KW-1133">Transmembrane helix</keyword>
<accession>A0A6H2A1R6</accession>
<feature type="transmembrane region" description="Helical" evidence="1">
    <location>
        <begin position="32"/>
        <end position="48"/>
    </location>
</feature>
<keyword evidence="1" id="KW-0472">Membrane</keyword>
<organism evidence="2">
    <name type="scientific">viral metagenome</name>
    <dbReference type="NCBI Taxonomy" id="1070528"/>
    <lineage>
        <taxon>unclassified sequences</taxon>
        <taxon>metagenomes</taxon>
        <taxon>organismal metagenomes</taxon>
    </lineage>
</organism>
<feature type="transmembrane region" description="Helical" evidence="1">
    <location>
        <begin position="9"/>
        <end position="26"/>
    </location>
</feature>
<name>A0A6H2A1R6_9ZZZZ</name>
<reference evidence="2" key="1">
    <citation type="submission" date="2020-03" db="EMBL/GenBank/DDBJ databases">
        <title>The deep terrestrial virosphere.</title>
        <authorList>
            <person name="Holmfeldt K."/>
            <person name="Nilsson E."/>
            <person name="Simone D."/>
            <person name="Lopez-Fernandez M."/>
            <person name="Wu X."/>
            <person name="de Brujin I."/>
            <person name="Lundin D."/>
            <person name="Andersson A."/>
            <person name="Bertilsson S."/>
            <person name="Dopson M."/>
        </authorList>
    </citation>
    <scope>NUCLEOTIDE SEQUENCE</scope>
    <source>
        <strain evidence="2">TM448A03803</strain>
    </source>
</reference>
<evidence type="ECO:0000313" key="2">
    <source>
        <dbReference type="EMBL" id="QJA53708.1"/>
    </source>
</evidence>
<gene>
    <name evidence="2" type="ORF">TM448A03803_0003</name>
</gene>
<protein>
    <recommendedName>
        <fullName evidence="3">Holin</fullName>
    </recommendedName>
</protein>
<dbReference type="AlphaFoldDB" id="A0A6H2A1R6"/>
<proteinExistence type="predicted"/>
<evidence type="ECO:0008006" key="3">
    <source>
        <dbReference type="Google" id="ProtNLM"/>
    </source>
</evidence>